<dbReference type="UniPathway" id="UPA00077">
    <property type="reaction ID" value="UER00157"/>
</dbReference>
<feature type="domain" description="Mur ligase C-terminal" evidence="24">
    <location>
        <begin position="304"/>
        <end position="421"/>
    </location>
</feature>
<evidence type="ECO:0000256" key="21">
    <source>
        <dbReference type="ARBA" id="ARBA00049035"/>
    </source>
</evidence>
<sequence>MTVTCYPTATDSLDTWLSYLETSHSKAIDLGLERIKSVACTLDLLKPAPYVITVAGTNGKGSTCKFLETALLKAGKRVGVYSSPHLMRYNERVRINGELLDDDAHIRSFVKITKNKTASLSYFEYSTLSALDLFKQANLDVVILEVGLGGRLDATNIVDPDFAVITSIDIDHIAFLGDNREDIGREKAGIFRKNIPVVIGERDCPNSIIEQIKSLQCHAFFCGKEFQYSINGEYFEWQSNNIHFDNLALPKIPYPNVATALAVLTQLPFDISEQIIRETVSETELTGRFQFLKLQDFANFSKKQPLAQVIIDVGHNPHATRYLSERLSQIKQPNQKIYAIFSALEDKDLAGIVEPLKTIVDEWHCVTLDCFRGQRSQIILEKIAKIIPNMTAYSYENMDVATEKVFDLATEKDIVLVFGSFHTVSDFLLTIKQ</sequence>
<dbReference type="PROSITE" id="PS01012">
    <property type="entry name" value="FOLYLPOLYGLU_SYNT_2"/>
    <property type="match status" value="1"/>
</dbReference>
<evidence type="ECO:0000256" key="2">
    <source>
        <dbReference type="ARBA" id="ARBA00002714"/>
    </source>
</evidence>
<evidence type="ECO:0000256" key="14">
    <source>
        <dbReference type="ARBA" id="ARBA00022842"/>
    </source>
</evidence>
<keyword evidence="11" id="KW-0479">Metal-binding</keyword>
<evidence type="ECO:0000256" key="7">
    <source>
        <dbReference type="ARBA" id="ARBA00013023"/>
    </source>
</evidence>
<evidence type="ECO:0000256" key="15">
    <source>
        <dbReference type="ARBA" id="ARBA00022909"/>
    </source>
</evidence>
<proteinExistence type="inferred from homology"/>
<dbReference type="GO" id="GO:0046654">
    <property type="term" value="P:tetrahydrofolate biosynthetic process"/>
    <property type="evidence" value="ECO:0007669"/>
    <property type="project" value="UniProtKB-UniPathway"/>
</dbReference>
<dbReference type="InterPro" id="IPR001645">
    <property type="entry name" value="Folylpolyglutamate_synth"/>
</dbReference>
<dbReference type="InterPro" id="IPR013221">
    <property type="entry name" value="Mur_ligase_cen"/>
</dbReference>
<comment type="pathway">
    <text evidence="4">Cofactor biosynthesis; tetrahydrofolylpolyglutamate biosynthesis.</text>
</comment>
<dbReference type="Gene3D" id="3.40.1190.10">
    <property type="entry name" value="Mur-like, catalytic domain"/>
    <property type="match status" value="1"/>
</dbReference>
<evidence type="ECO:0000256" key="5">
    <source>
        <dbReference type="ARBA" id="ARBA00008276"/>
    </source>
</evidence>
<comment type="cofactor">
    <cofactor evidence="1">
        <name>Mg(2+)</name>
        <dbReference type="ChEBI" id="CHEBI:18420"/>
    </cofactor>
</comment>
<dbReference type="SUPFAM" id="SSF53244">
    <property type="entry name" value="MurD-like peptide ligases, peptide-binding domain"/>
    <property type="match status" value="1"/>
</dbReference>
<dbReference type="InterPro" id="IPR036615">
    <property type="entry name" value="Mur_ligase_C_dom_sf"/>
</dbReference>
<evidence type="ECO:0000256" key="9">
    <source>
        <dbReference type="ARBA" id="ARBA00019357"/>
    </source>
</evidence>
<dbReference type="GO" id="GO:0005524">
    <property type="term" value="F:ATP binding"/>
    <property type="evidence" value="ECO:0007669"/>
    <property type="project" value="UniProtKB-KW"/>
</dbReference>
<dbReference type="GO" id="GO:0046872">
    <property type="term" value="F:metal ion binding"/>
    <property type="evidence" value="ECO:0007669"/>
    <property type="project" value="UniProtKB-KW"/>
</dbReference>
<dbReference type="PANTHER" id="PTHR11136:SF0">
    <property type="entry name" value="DIHYDROFOLATE SYNTHETASE-RELATED"/>
    <property type="match status" value="1"/>
</dbReference>
<keyword evidence="10 23" id="KW-0436">Ligase</keyword>
<feature type="domain" description="Mur ligase central" evidence="25">
    <location>
        <begin position="54"/>
        <end position="228"/>
    </location>
</feature>
<evidence type="ECO:0000256" key="17">
    <source>
        <dbReference type="ARBA" id="ARBA00030592"/>
    </source>
</evidence>
<gene>
    <name evidence="26" type="primary">folC</name>
    <name evidence="26" type="ORF">NCTC12872_00723</name>
</gene>
<evidence type="ECO:0000256" key="16">
    <source>
        <dbReference type="ARBA" id="ARBA00030048"/>
    </source>
</evidence>
<evidence type="ECO:0000256" key="4">
    <source>
        <dbReference type="ARBA" id="ARBA00005150"/>
    </source>
</evidence>
<comment type="similarity">
    <text evidence="5 23">Belongs to the folylpolyglutamate synthase family.</text>
</comment>
<dbReference type="GO" id="GO:0004326">
    <property type="term" value="F:tetrahydrofolylpolyglutamate synthase activity"/>
    <property type="evidence" value="ECO:0007669"/>
    <property type="project" value="UniProtKB-EC"/>
</dbReference>
<dbReference type="GO" id="GO:0008841">
    <property type="term" value="F:dihydrofolate synthase activity"/>
    <property type="evidence" value="ECO:0007669"/>
    <property type="project" value="UniProtKB-EC"/>
</dbReference>
<keyword evidence="14" id="KW-0460">Magnesium</keyword>
<protein>
    <recommendedName>
        <fullName evidence="9">Dihydrofolate synthase/folylpolyglutamate synthase</fullName>
        <ecNumber evidence="7">6.3.2.12</ecNumber>
        <ecNumber evidence="8">6.3.2.17</ecNumber>
    </recommendedName>
    <alternativeName>
        <fullName evidence="18">Folylpoly-gamma-glutamate synthetase-dihydrofolate synthetase</fullName>
    </alternativeName>
    <alternativeName>
        <fullName evidence="16">Folylpolyglutamate synthetase</fullName>
    </alternativeName>
    <alternativeName>
        <fullName evidence="17">Tetrahydrofolylpolyglutamate synthase</fullName>
    </alternativeName>
</protein>
<dbReference type="InterPro" id="IPR036565">
    <property type="entry name" value="Mur-like_cat_sf"/>
</dbReference>
<dbReference type="AlphaFoldDB" id="A0A379CAJ5"/>
<evidence type="ECO:0000256" key="13">
    <source>
        <dbReference type="ARBA" id="ARBA00022840"/>
    </source>
</evidence>
<evidence type="ECO:0000256" key="11">
    <source>
        <dbReference type="ARBA" id="ARBA00022723"/>
    </source>
</evidence>
<evidence type="ECO:0000256" key="20">
    <source>
        <dbReference type="ARBA" id="ARBA00047808"/>
    </source>
</evidence>
<comment type="pathway">
    <text evidence="3">Cofactor biosynthesis; tetrahydrofolate biosynthesis; 7,8-dihydrofolate from 2-amino-4-hydroxy-6-hydroxymethyl-7,8-dihydropteridine diphosphate and 4-aminobenzoate: step 2/2.</text>
</comment>
<keyword evidence="15" id="KW-0289">Folate biosynthesis</keyword>
<dbReference type="InterPro" id="IPR004101">
    <property type="entry name" value="Mur_ligase_C"/>
</dbReference>
<reference evidence="26 27" key="1">
    <citation type="submission" date="2018-06" db="EMBL/GenBank/DDBJ databases">
        <authorList>
            <consortium name="Pathogen Informatics"/>
            <person name="Doyle S."/>
        </authorList>
    </citation>
    <scope>NUCLEOTIDE SEQUENCE [LARGE SCALE GENOMIC DNA]</scope>
    <source>
        <strain evidence="26 27">NCTC12872</strain>
    </source>
</reference>
<name>A0A379CAJ5_9PAST</name>
<evidence type="ECO:0000313" key="27">
    <source>
        <dbReference type="Proteomes" id="UP000255417"/>
    </source>
</evidence>
<dbReference type="Proteomes" id="UP000255417">
    <property type="component" value="Unassembled WGS sequence"/>
</dbReference>
<dbReference type="EMBL" id="UGTA01000001">
    <property type="protein sequence ID" value="SUB58755.1"/>
    <property type="molecule type" value="Genomic_DNA"/>
</dbReference>
<evidence type="ECO:0000256" key="6">
    <source>
        <dbReference type="ARBA" id="ARBA00011245"/>
    </source>
</evidence>
<evidence type="ECO:0000256" key="18">
    <source>
        <dbReference type="ARBA" id="ARBA00032510"/>
    </source>
</evidence>
<evidence type="ECO:0000256" key="22">
    <source>
        <dbReference type="ARBA" id="ARBA00049161"/>
    </source>
</evidence>
<dbReference type="SUPFAM" id="SSF53623">
    <property type="entry name" value="MurD-like peptide ligases, catalytic domain"/>
    <property type="match status" value="1"/>
</dbReference>
<evidence type="ECO:0000256" key="23">
    <source>
        <dbReference type="PIRNR" id="PIRNR001563"/>
    </source>
</evidence>
<dbReference type="GO" id="GO:0005737">
    <property type="term" value="C:cytoplasm"/>
    <property type="evidence" value="ECO:0007669"/>
    <property type="project" value="TreeGrafter"/>
</dbReference>
<organism evidence="26 27">
    <name type="scientific">Phocoenobacter uteri</name>
    <dbReference type="NCBI Taxonomy" id="146806"/>
    <lineage>
        <taxon>Bacteria</taxon>
        <taxon>Pseudomonadati</taxon>
        <taxon>Pseudomonadota</taxon>
        <taxon>Gammaproteobacteria</taxon>
        <taxon>Pasteurellales</taxon>
        <taxon>Pasteurellaceae</taxon>
        <taxon>Phocoenobacter</taxon>
    </lineage>
</organism>
<keyword evidence="12 23" id="KW-0547">Nucleotide-binding</keyword>
<comment type="catalytic activity">
    <reaction evidence="22">
        <text>7,8-dihydropteroate + L-glutamate + ATP = 7,8-dihydrofolate + ADP + phosphate + H(+)</text>
        <dbReference type="Rhea" id="RHEA:23584"/>
        <dbReference type="ChEBI" id="CHEBI:15378"/>
        <dbReference type="ChEBI" id="CHEBI:17839"/>
        <dbReference type="ChEBI" id="CHEBI:29985"/>
        <dbReference type="ChEBI" id="CHEBI:30616"/>
        <dbReference type="ChEBI" id="CHEBI:43474"/>
        <dbReference type="ChEBI" id="CHEBI:57451"/>
        <dbReference type="ChEBI" id="CHEBI:456216"/>
        <dbReference type="EC" id="6.3.2.12"/>
    </reaction>
</comment>
<evidence type="ECO:0000256" key="12">
    <source>
        <dbReference type="ARBA" id="ARBA00022741"/>
    </source>
</evidence>
<evidence type="ECO:0000256" key="19">
    <source>
        <dbReference type="ARBA" id="ARBA00047493"/>
    </source>
</evidence>
<dbReference type="FunFam" id="3.40.1190.10:FF:000004">
    <property type="entry name" value="Dihydrofolate synthase/folylpolyglutamate synthase"/>
    <property type="match status" value="1"/>
</dbReference>
<dbReference type="RefSeq" id="WP_115315266.1">
    <property type="nucleotide sequence ID" value="NZ_LWIF01000001.1"/>
</dbReference>
<comment type="function">
    <text evidence="2">Functions in two distinct reactions of the de novo folate biosynthetic pathway. Catalyzes the addition of a glutamate residue to dihydropteroate (7,8-dihydropteroate or H2Pte) to form dihydrofolate (7,8-dihydrofolate monoglutamate or H2Pte-Glu). Also catalyzes successive additions of L-glutamate to tetrahydrofolate or 10-formyltetrahydrofolate or 5,10-methylenetetrahydrofolate, leading to folylpolyglutamate derivatives.</text>
</comment>
<dbReference type="Pfam" id="PF02875">
    <property type="entry name" value="Mur_ligase_C"/>
    <property type="match status" value="1"/>
</dbReference>
<evidence type="ECO:0000256" key="3">
    <source>
        <dbReference type="ARBA" id="ARBA00004799"/>
    </source>
</evidence>
<comment type="catalytic activity">
    <reaction evidence="19">
        <text>(6S)-5,6,7,8-tetrahydrofolyl-(gamma-L-Glu)(n) + L-glutamate + ATP = (6S)-5,6,7,8-tetrahydrofolyl-(gamma-L-Glu)(n+1) + ADP + phosphate + H(+)</text>
        <dbReference type="Rhea" id="RHEA:10580"/>
        <dbReference type="Rhea" id="RHEA-COMP:14738"/>
        <dbReference type="Rhea" id="RHEA-COMP:14740"/>
        <dbReference type="ChEBI" id="CHEBI:15378"/>
        <dbReference type="ChEBI" id="CHEBI:29985"/>
        <dbReference type="ChEBI" id="CHEBI:30616"/>
        <dbReference type="ChEBI" id="CHEBI:43474"/>
        <dbReference type="ChEBI" id="CHEBI:141005"/>
        <dbReference type="ChEBI" id="CHEBI:456216"/>
        <dbReference type="EC" id="6.3.2.17"/>
    </reaction>
</comment>
<dbReference type="NCBIfam" id="NF008101">
    <property type="entry name" value="PRK10846.1"/>
    <property type="match status" value="1"/>
</dbReference>
<accession>A0A379CAJ5</accession>
<dbReference type="Pfam" id="PF08245">
    <property type="entry name" value="Mur_ligase_M"/>
    <property type="match status" value="1"/>
</dbReference>
<evidence type="ECO:0000256" key="1">
    <source>
        <dbReference type="ARBA" id="ARBA00001946"/>
    </source>
</evidence>
<dbReference type="PANTHER" id="PTHR11136">
    <property type="entry name" value="FOLYLPOLYGLUTAMATE SYNTHASE-RELATED"/>
    <property type="match status" value="1"/>
</dbReference>
<dbReference type="NCBIfam" id="TIGR01499">
    <property type="entry name" value="folC"/>
    <property type="match status" value="1"/>
</dbReference>
<dbReference type="PIRSF" id="PIRSF001563">
    <property type="entry name" value="Folylpolyglu_synth"/>
    <property type="match status" value="1"/>
</dbReference>
<comment type="catalytic activity">
    <reaction evidence="21">
        <text>(6R)-5,10-methylenetetrahydrofolyl-(gamma-L-Glu)(n) + L-glutamate + ATP = (6R)-5,10-methylenetetrahydrofolyl-(gamma-L-Glu)(n+1) + ADP + phosphate + H(+)</text>
        <dbReference type="Rhea" id="RHEA:51912"/>
        <dbReference type="Rhea" id="RHEA-COMP:13257"/>
        <dbReference type="Rhea" id="RHEA-COMP:13258"/>
        <dbReference type="ChEBI" id="CHEBI:15378"/>
        <dbReference type="ChEBI" id="CHEBI:29985"/>
        <dbReference type="ChEBI" id="CHEBI:30616"/>
        <dbReference type="ChEBI" id="CHEBI:43474"/>
        <dbReference type="ChEBI" id="CHEBI:136572"/>
        <dbReference type="ChEBI" id="CHEBI:456216"/>
        <dbReference type="EC" id="6.3.2.17"/>
    </reaction>
</comment>
<dbReference type="Gene3D" id="3.90.190.20">
    <property type="entry name" value="Mur ligase, C-terminal domain"/>
    <property type="match status" value="1"/>
</dbReference>
<keyword evidence="27" id="KW-1185">Reference proteome</keyword>
<evidence type="ECO:0000256" key="10">
    <source>
        <dbReference type="ARBA" id="ARBA00022598"/>
    </source>
</evidence>
<dbReference type="OrthoDB" id="9809356at2"/>
<evidence type="ECO:0000259" key="24">
    <source>
        <dbReference type="Pfam" id="PF02875"/>
    </source>
</evidence>
<evidence type="ECO:0000313" key="26">
    <source>
        <dbReference type="EMBL" id="SUB58755.1"/>
    </source>
</evidence>
<dbReference type="InterPro" id="IPR018109">
    <property type="entry name" value="Folylpolyglutamate_synth_CS"/>
</dbReference>
<dbReference type="GO" id="GO:0046656">
    <property type="term" value="P:folic acid biosynthetic process"/>
    <property type="evidence" value="ECO:0007669"/>
    <property type="project" value="UniProtKB-KW"/>
</dbReference>
<evidence type="ECO:0000259" key="25">
    <source>
        <dbReference type="Pfam" id="PF08245"/>
    </source>
</evidence>
<dbReference type="EC" id="6.3.2.17" evidence="8"/>
<evidence type="ECO:0000256" key="8">
    <source>
        <dbReference type="ARBA" id="ARBA00013025"/>
    </source>
</evidence>
<comment type="catalytic activity">
    <reaction evidence="20">
        <text>10-formyltetrahydrofolyl-(gamma-L-Glu)(n) + L-glutamate + ATP = 10-formyltetrahydrofolyl-(gamma-L-Glu)(n+1) + ADP + phosphate + H(+)</text>
        <dbReference type="Rhea" id="RHEA:51904"/>
        <dbReference type="Rhea" id="RHEA-COMP:13088"/>
        <dbReference type="Rhea" id="RHEA-COMP:14300"/>
        <dbReference type="ChEBI" id="CHEBI:15378"/>
        <dbReference type="ChEBI" id="CHEBI:29985"/>
        <dbReference type="ChEBI" id="CHEBI:30616"/>
        <dbReference type="ChEBI" id="CHEBI:43474"/>
        <dbReference type="ChEBI" id="CHEBI:134413"/>
        <dbReference type="ChEBI" id="CHEBI:456216"/>
        <dbReference type="EC" id="6.3.2.17"/>
    </reaction>
</comment>
<comment type="subunit">
    <text evidence="6">Monomer.</text>
</comment>
<keyword evidence="13 23" id="KW-0067">ATP-binding</keyword>
<dbReference type="EC" id="6.3.2.12" evidence="7"/>